<proteinExistence type="predicted"/>
<reference evidence="1 2" key="1">
    <citation type="submission" date="2019-11" db="EMBL/GenBank/DDBJ databases">
        <authorList>
            <person name="Jiao W.-B."/>
            <person name="Schneeberger K."/>
        </authorList>
    </citation>
    <scope>NUCLEOTIDE SEQUENCE [LARGE SCALE GENOMIC DNA]</scope>
    <source>
        <strain evidence="2">cv. An-1</strain>
    </source>
</reference>
<sequence length="194" mass="22209">MEECIKEPKIDISSFSTFHTYQWRPGDLLDSSREEELVTNNALIQKEPPDPTPLPLVMMIPSTEHTVNLTQEPPDLEFLMSNLFNRTGIGVVLKPKIDYPSNRTRRKSDNAYELELQGELDLRSNPFQVGEDDVIMESTKNMEFDQALVAAEELEAEEQLEPEEHFEAENKLITEKEYGKDVILTSLFCPNGFS</sequence>
<dbReference type="EMBL" id="CACRSJ010000105">
    <property type="protein sequence ID" value="VYS52279.1"/>
    <property type="molecule type" value="Genomic_DNA"/>
</dbReference>
<dbReference type="Proteomes" id="UP000426265">
    <property type="component" value="Unassembled WGS sequence"/>
</dbReference>
<dbReference type="AlphaFoldDB" id="A0A654ESK3"/>
<gene>
    <name evidence="1" type="ORF">AN1_LOCUS7741</name>
</gene>
<protein>
    <submittedName>
        <fullName evidence="1">Uncharacterized protein</fullName>
    </submittedName>
</protein>
<organism evidence="1 2">
    <name type="scientific">Arabidopsis thaliana</name>
    <name type="common">Mouse-ear cress</name>
    <dbReference type="NCBI Taxonomy" id="3702"/>
    <lineage>
        <taxon>Eukaryota</taxon>
        <taxon>Viridiplantae</taxon>
        <taxon>Streptophyta</taxon>
        <taxon>Embryophyta</taxon>
        <taxon>Tracheophyta</taxon>
        <taxon>Spermatophyta</taxon>
        <taxon>Magnoliopsida</taxon>
        <taxon>eudicotyledons</taxon>
        <taxon>Gunneridae</taxon>
        <taxon>Pentapetalae</taxon>
        <taxon>rosids</taxon>
        <taxon>malvids</taxon>
        <taxon>Brassicales</taxon>
        <taxon>Brassicaceae</taxon>
        <taxon>Camelineae</taxon>
        <taxon>Arabidopsis</taxon>
    </lineage>
</organism>
<accession>A0A654ESK3</accession>
<evidence type="ECO:0000313" key="1">
    <source>
        <dbReference type="EMBL" id="VYS52279.1"/>
    </source>
</evidence>
<evidence type="ECO:0000313" key="2">
    <source>
        <dbReference type="Proteomes" id="UP000426265"/>
    </source>
</evidence>
<name>A0A654ESK3_ARATH</name>